<dbReference type="Proteomes" id="UP000094849">
    <property type="component" value="Unassembled WGS sequence"/>
</dbReference>
<dbReference type="InterPro" id="IPR051409">
    <property type="entry name" value="Atypical_kinase_ADCK"/>
</dbReference>
<dbReference type="GO" id="GO:0016740">
    <property type="term" value="F:transferase activity"/>
    <property type="evidence" value="ECO:0007669"/>
    <property type="project" value="UniProtKB-KW"/>
</dbReference>
<evidence type="ECO:0000256" key="2">
    <source>
        <dbReference type="ARBA" id="ARBA00022679"/>
    </source>
</evidence>
<evidence type="ECO:0000313" key="6">
    <source>
        <dbReference type="EMBL" id="ODB94501.1"/>
    </source>
</evidence>
<evidence type="ECO:0000256" key="3">
    <source>
        <dbReference type="ARBA" id="ARBA00022741"/>
    </source>
</evidence>
<name>A0A1E2UIY5_9GAMM</name>
<keyword evidence="2" id="KW-0808">Transferase</keyword>
<sequence length="432" mass="49336">MAKSVPTGKLARSRLASGAVLKAGGKHLSHIARRPFMSSESCMEEKTLLDQQTAEILFNALSQLRGTALKLAQMLSMDSHYLPEPMRKQLAWSCHQVTPLGRPLIRKLFLQEFNRAPEKIFTEFDTQAFAAASLGQVHRAKSREGEELAVKLQYPGIDITIDSDLQIMRMLVKRTAHADLLLSSLDEISQRLNEEVDYHQEADNTEWFSSALQLAPIRIPEVRRDYSSKRIITTTRLVGEHMDQWLSCNPSQAERNHFAQILYDLFVNSFYGLNALHADPNPGNYLFAEDGTLGLIDFGCVRHFSADFVALMPQLLNAYLEQDASAVLHYYKKLGMVVEGLDAGQQQDFYEALLKPFGDWLTKPFKAGRFYFAKRDSAYMKEGVEIFAKLSQIKKIDTIANEFIYFDRTLFGLYQIFERMEAEVNMEHQWLI</sequence>
<keyword evidence="4" id="KW-0067">ATP-binding</keyword>
<dbReference type="Pfam" id="PF03109">
    <property type="entry name" value="ABC1"/>
    <property type="match status" value="1"/>
</dbReference>
<evidence type="ECO:0000256" key="4">
    <source>
        <dbReference type="ARBA" id="ARBA00022840"/>
    </source>
</evidence>
<evidence type="ECO:0000313" key="7">
    <source>
        <dbReference type="Proteomes" id="UP000094849"/>
    </source>
</evidence>
<dbReference type="CDD" id="cd13970">
    <property type="entry name" value="ABC1_ADCK3"/>
    <property type="match status" value="1"/>
</dbReference>
<gene>
    <name evidence="6" type="ORF">A3196_18440</name>
</gene>
<organism evidence="6 7">
    <name type="scientific">Candidatus Thiodiazotropha endoloripes</name>
    <dbReference type="NCBI Taxonomy" id="1818881"/>
    <lineage>
        <taxon>Bacteria</taxon>
        <taxon>Pseudomonadati</taxon>
        <taxon>Pseudomonadota</taxon>
        <taxon>Gammaproteobacteria</taxon>
        <taxon>Chromatiales</taxon>
        <taxon>Sedimenticolaceae</taxon>
        <taxon>Candidatus Thiodiazotropha</taxon>
    </lineage>
</organism>
<dbReference type="EMBL" id="LVJZ01000004">
    <property type="protein sequence ID" value="ODB94501.1"/>
    <property type="molecule type" value="Genomic_DNA"/>
</dbReference>
<dbReference type="AlphaFoldDB" id="A0A1E2UIY5"/>
<evidence type="ECO:0000259" key="5">
    <source>
        <dbReference type="Pfam" id="PF03109"/>
    </source>
</evidence>
<proteinExistence type="inferred from homology"/>
<dbReference type="GO" id="GO:0005524">
    <property type="term" value="F:ATP binding"/>
    <property type="evidence" value="ECO:0007669"/>
    <property type="project" value="UniProtKB-KW"/>
</dbReference>
<dbReference type="InterPro" id="IPR004147">
    <property type="entry name" value="ABC1_dom"/>
</dbReference>
<evidence type="ECO:0000256" key="1">
    <source>
        <dbReference type="ARBA" id="ARBA00009670"/>
    </source>
</evidence>
<comment type="similarity">
    <text evidence="1">Belongs to the protein kinase superfamily. ADCK protein kinase family.</text>
</comment>
<reference evidence="6 7" key="1">
    <citation type="submission" date="2016-03" db="EMBL/GenBank/DDBJ databases">
        <title>Chemosynthetic sulphur-oxidizing symbionts of marine invertebrate animals are capable of nitrogen fixation.</title>
        <authorList>
            <person name="Petersen J.M."/>
            <person name="Kemper A."/>
            <person name="Gruber-Vodicka H."/>
            <person name="Cardini U."/>
            <person name="Geest Mvander."/>
            <person name="Kleiner M."/>
            <person name="Bulgheresi S."/>
            <person name="Fussmann M."/>
            <person name="Herbold C."/>
            <person name="Seah B.K.B."/>
            <person name="Antony C.Paul."/>
            <person name="Liu D."/>
            <person name="Belitz A."/>
            <person name="Weber M."/>
        </authorList>
    </citation>
    <scope>NUCLEOTIDE SEQUENCE [LARGE SCALE GENOMIC DNA]</scope>
    <source>
        <strain evidence="6">G_D</strain>
    </source>
</reference>
<comment type="caution">
    <text evidence="6">The sequence shown here is derived from an EMBL/GenBank/DDBJ whole genome shotgun (WGS) entry which is preliminary data.</text>
</comment>
<keyword evidence="3" id="KW-0547">Nucleotide-binding</keyword>
<dbReference type="InterPro" id="IPR034646">
    <property type="entry name" value="ADCK3_dom"/>
</dbReference>
<dbReference type="STRING" id="1818881.A3196_18440"/>
<dbReference type="PANTHER" id="PTHR43851">
    <property type="match status" value="1"/>
</dbReference>
<feature type="domain" description="ABC1 atypical kinase-like" evidence="5">
    <location>
        <begin position="97"/>
        <end position="329"/>
    </location>
</feature>
<dbReference type="PANTHER" id="PTHR43851:SF3">
    <property type="entry name" value="COENZYME Q8"/>
    <property type="match status" value="1"/>
</dbReference>
<keyword evidence="7" id="KW-1185">Reference proteome</keyword>
<dbReference type="SUPFAM" id="SSF56112">
    <property type="entry name" value="Protein kinase-like (PK-like)"/>
    <property type="match status" value="1"/>
</dbReference>
<accession>A0A1E2UIY5</accession>
<protein>
    <recommendedName>
        <fullName evidence="5">ABC1 atypical kinase-like domain-containing protein</fullName>
    </recommendedName>
</protein>
<dbReference type="InterPro" id="IPR011009">
    <property type="entry name" value="Kinase-like_dom_sf"/>
</dbReference>
<dbReference type="RefSeq" id="WP_069025040.1">
    <property type="nucleotide sequence ID" value="NZ_LVJZ01000004.1"/>
</dbReference>